<dbReference type="PROSITE" id="PS50928">
    <property type="entry name" value="ABC_TM1"/>
    <property type="match status" value="1"/>
</dbReference>
<sequence length="316" mass="34386">MVMLRLVTGRILLTVVTLLIVSFIVFGVLEILPGDVASRILGRDATPEALAVLRAKLALDQPAIWRYLHWLGGVLTGDMGQSLVSGRRVIDILGPRIYNTVLLSIYAFILYIPLTVIPALIQAVKRDRLVDHGFSALTLVLLSMPDFLLATILMIVFVITIPILPAMSIVDQSSGWHEYLEATTLPAVTLAIVMAVYAVRMLRDNLIEVLDSDYVRMAELKGLPPARVLIRHALPNALVPTLNVTAINLGYLVGGVVVVEKVFGYPGFGSLLVDSLQLRDLPVIEATVMLASTVYIAANLLADIGAILLNPRLKGR</sequence>
<dbReference type="Pfam" id="PF00528">
    <property type="entry name" value="BPD_transp_1"/>
    <property type="match status" value="1"/>
</dbReference>
<dbReference type="GO" id="GO:0005886">
    <property type="term" value="C:plasma membrane"/>
    <property type="evidence" value="ECO:0007669"/>
    <property type="project" value="UniProtKB-SubCell"/>
</dbReference>
<comment type="similarity">
    <text evidence="7">Belongs to the binding-protein-dependent transport system permease family.</text>
</comment>
<feature type="transmembrane region" description="Helical" evidence="7">
    <location>
        <begin position="136"/>
        <end position="164"/>
    </location>
</feature>
<dbReference type="PANTHER" id="PTHR43163">
    <property type="entry name" value="DIPEPTIDE TRANSPORT SYSTEM PERMEASE PROTEIN DPPB-RELATED"/>
    <property type="match status" value="1"/>
</dbReference>
<accession>A0A5J6MPM8</accession>
<dbReference type="PANTHER" id="PTHR43163:SF3">
    <property type="entry name" value="PEPTIDE ABC TRANSPORTER PERMEASE PROTEIN"/>
    <property type="match status" value="1"/>
</dbReference>
<feature type="transmembrane region" description="Helical" evidence="7">
    <location>
        <begin position="288"/>
        <end position="309"/>
    </location>
</feature>
<evidence type="ECO:0000256" key="3">
    <source>
        <dbReference type="ARBA" id="ARBA00022475"/>
    </source>
</evidence>
<evidence type="ECO:0000256" key="1">
    <source>
        <dbReference type="ARBA" id="ARBA00004651"/>
    </source>
</evidence>
<comment type="subcellular location">
    <subcellularLocation>
        <location evidence="1 7">Cell membrane</location>
        <topology evidence="1 7">Multi-pass membrane protein</topology>
    </subcellularLocation>
</comment>
<evidence type="ECO:0000256" key="6">
    <source>
        <dbReference type="ARBA" id="ARBA00023136"/>
    </source>
</evidence>
<keyword evidence="2 7" id="KW-0813">Transport</keyword>
<protein>
    <submittedName>
        <fullName evidence="9">ABC transporter permease</fullName>
    </submittedName>
</protein>
<dbReference type="AlphaFoldDB" id="A0A5J6MPM8"/>
<feature type="transmembrane region" description="Helical" evidence="7">
    <location>
        <begin position="12"/>
        <end position="32"/>
    </location>
</feature>
<dbReference type="Pfam" id="PF19300">
    <property type="entry name" value="BPD_transp_1_N"/>
    <property type="match status" value="1"/>
</dbReference>
<dbReference type="SUPFAM" id="SSF161098">
    <property type="entry name" value="MetI-like"/>
    <property type="match status" value="1"/>
</dbReference>
<evidence type="ECO:0000256" key="5">
    <source>
        <dbReference type="ARBA" id="ARBA00022989"/>
    </source>
</evidence>
<evidence type="ECO:0000259" key="8">
    <source>
        <dbReference type="PROSITE" id="PS50928"/>
    </source>
</evidence>
<dbReference type="GO" id="GO:0055085">
    <property type="term" value="P:transmembrane transport"/>
    <property type="evidence" value="ECO:0007669"/>
    <property type="project" value="InterPro"/>
</dbReference>
<dbReference type="InterPro" id="IPR035906">
    <property type="entry name" value="MetI-like_sf"/>
</dbReference>
<keyword evidence="3" id="KW-1003">Cell membrane</keyword>
<dbReference type="CDD" id="cd06261">
    <property type="entry name" value="TM_PBP2"/>
    <property type="match status" value="1"/>
</dbReference>
<feature type="domain" description="ABC transmembrane type-1" evidence="8">
    <location>
        <begin position="97"/>
        <end position="302"/>
    </location>
</feature>
<evidence type="ECO:0000313" key="10">
    <source>
        <dbReference type="Proteomes" id="UP000326202"/>
    </source>
</evidence>
<organism evidence="9 10">
    <name type="scientific">Hypericibacter terrae</name>
    <dbReference type="NCBI Taxonomy" id="2602015"/>
    <lineage>
        <taxon>Bacteria</taxon>
        <taxon>Pseudomonadati</taxon>
        <taxon>Pseudomonadota</taxon>
        <taxon>Alphaproteobacteria</taxon>
        <taxon>Rhodospirillales</taxon>
        <taxon>Dongiaceae</taxon>
        <taxon>Hypericibacter</taxon>
    </lineage>
</organism>
<dbReference type="RefSeq" id="WP_151179470.1">
    <property type="nucleotide sequence ID" value="NZ_CP042906.1"/>
</dbReference>
<keyword evidence="4 7" id="KW-0812">Transmembrane</keyword>
<dbReference type="InterPro" id="IPR045621">
    <property type="entry name" value="BPD_transp_1_N"/>
</dbReference>
<gene>
    <name evidence="9" type="ORF">FRZ44_47170</name>
</gene>
<feature type="transmembrane region" description="Helical" evidence="7">
    <location>
        <begin position="103"/>
        <end position="124"/>
    </location>
</feature>
<keyword evidence="6 7" id="KW-0472">Membrane</keyword>
<keyword evidence="10" id="KW-1185">Reference proteome</keyword>
<dbReference type="EMBL" id="CP042906">
    <property type="protein sequence ID" value="QEX19404.1"/>
    <property type="molecule type" value="Genomic_DNA"/>
</dbReference>
<evidence type="ECO:0000313" key="9">
    <source>
        <dbReference type="EMBL" id="QEX19404.1"/>
    </source>
</evidence>
<evidence type="ECO:0000256" key="4">
    <source>
        <dbReference type="ARBA" id="ARBA00022692"/>
    </source>
</evidence>
<proteinExistence type="inferred from homology"/>
<dbReference type="KEGG" id="htq:FRZ44_47170"/>
<evidence type="ECO:0000256" key="7">
    <source>
        <dbReference type="RuleBase" id="RU363032"/>
    </source>
</evidence>
<dbReference type="InterPro" id="IPR000515">
    <property type="entry name" value="MetI-like"/>
</dbReference>
<keyword evidence="5 7" id="KW-1133">Transmembrane helix</keyword>
<reference evidence="9 10" key="1">
    <citation type="submission" date="2019-08" db="EMBL/GenBank/DDBJ databases">
        <title>Hyperibacter terrae gen. nov., sp. nov. and Hyperibacter viscosus sp. nov., two new members in the family Rhodospirillaceae isolated from the rhizosphere of Hypericum perforatum.</title>
        <authorList>
            <person name="Noviana Z."/>
        </authorList>
    </citation>
    <scope>NUCLEOTIDE SEQUENCE [LARGE SCALE GENOMIC DNA]</scope>
    <source>
        <strain evidence="9 10">R5913</strain>
    </source>
</reference>
<dbReference type="Gene3D" id="1.10.3720.10">
    <property type="entry name" value="MetI-like"/>
    <property type="match status" value="1"/>
</dbReference>
<feature type="transmembrane region" description="Helical" evidence="7">
    <location>
        <begin position="184"/>
        <end position="202"/>
    </location>
</feature>
<evidence type="ECO:0000256" key="2">
    <source>
        <dbReference type="ARBA" id="ARBA00022448"/>
    </source>
</evidence>
<dbReference type="Proteomes" id="UP000326202">
    <property type="component" value="Chromosome"/>
</dbReference>
<name>A0A5J6MPM8_9PROT</name>
<dbReference type="OrthoDB" id="7834831at2"/>